<keyword evidence="1" id="KW-1185">Reference proteome</keyword>
<reference evidence="2" key="1">
    <citation type="submission" date="2022-11" db="UniProtKB">
        <authorList>
            <consortium name="WormBaseParasite"/>
        </authorList>
    </citation>
    <scope>IDENTIFICATION</scope>
</reference>
<dbReference type="AlphaFoldDB" id="A0A915JAX9"/>
<accession>A0A915JAX9</accession>
<proteinExistence type="predicted"/>
<sequence length="57" mass="6351">MLTSFGTLNKDIKKILGRSQECLSRTQIFNDSSRSNVCLGKKDYPSLLDGLTVLIMT</sequence>
<dbReference type="Proteomes" id="UP000887565">
    <property type="component" value="Unplaced"/>
</dbReference>
<evidence type="ECO:0000313" key="2">
    <source>
        <dbReference type="WBParaSite" id="nRc.2.0.1.t23312-RA"/>
    </source>
</evidence>
<organism evidence="1 2">
    <name type="scientific">Romanomermis culicivorax</name>
    <name type="common">Nematode worm</name>
    <dbReference type="NCBI Taxonomy" id="13658"/>
    <lineage>
        <taxon>Eukaryota</taxon>
        <taxon>Metazoa</taxon>
        <taxon>Ecdysozoa</taxon>
        <taxon>Nematoda</taxon>
        <taxon>Enoplea</taxon>
        <taxon>Dorylaimia</taxon>
        <taxon>Mermithida</taxon>
        <taxon>Mermithoidea</taxon>
        <taxon>Mermithidae</taxon>
        <taxon>Romanomermis</taxon>
    </lineage>
</organism>
<evidence type="ECO:0000313" key="1">
    <source>
        <dbReference type="Proteomes" id="UP000887565"/>
    </source>
</evidence>
<protein>
    <submittedName>
        <fullName evidence="2">Uncharacterized protein</fullName>
    </submittedName>
</protein>
<dbReference type="WBParaSite" id="nRc.2.0.1.t23312-RA">
    <property type="protein sequence ID" value="nRc.2.0.1.t23312-RA"/>
    <property type="gene ID" value="nRc.2.0.1.g23312"/>
</dbReference>
<name>A0A915JAX9_ROMCU</name>